<gene>
    <name evidence="2" type="ORF">A3B21_03435</name>
</gene>
<reference evidence="2 3" key="1">
    <citation type="journal article" date="2016" name="Nat. Commun.">
        <title>Thousands of microbial genomes shed light on interconnected biogeochemical processes in an aquifer system.</title>
        <authorList>
            <person name="Anantharaman K."/>
            <person name="Brown C.T."/>
            <person name="Hug L.A."/>
            <person name="Sharon I."/>
            <person name="Castelle C.J."/>
            <person name="Probst A.J."/>
            <person name="Thomas B.C."/>
            <person name="Singh A."/>
            <person name="Wilkins M.J."/>
            <person name="Karaoz U."/>
            <person name="Brodie E.L."/>
            <person name="Williams K.H."/>
            <person name="Hubbard S.S."/>
            <person name="Banfield J.F."/>
        </authorList>
    </citation>
    <scope>NUCLEOTIDE SEQUENCE [LARGE SCALE GENOMIC DNA]</scope>
</reference>
<protein>
    <recommendedName>
        <fullName evidence="1">Pyrroloquinoline quinone-dependent pyranose dehydrogenase beta-propeller domain-containing protein</fullName>
    </recommendedName>
</protein>
<evidence type="ECO:0000313" key="2">
    <source>
        <dbReference type="EMBL" id="OGL81436.1"/>
    </source>
</evidence>
<dbReference type="PANTHER" id="PTHR19328">
    <property type="entry name" value="HEDGEHOG-INTERACTING PROTEIN"/>
    <property type="match status" value="1"/>
</dbReference>
<dbReference type="AlphaFoldDB" id="A0A1F7UT53"/>
<feature type="domain" description="Pyrroloquinoline quinone-dependent pyranose dehydrogenase beta-propeller" evidence="1">
    <location>
        <begin position="60"/>
        <end position="428"/>
    </location>
</feature>
<dbReference type="Pfam" id="PF22807">
    <property type="entry name" value="TrAA12"/>
    <property type="match status" value="1"/>
</dbReference>
<dbReference type="EMBL" id="MGEJ01000006">
    <property type="protein sequence ID" value="OGL81436.1"/>
    <property type="molecule type" value="Genomic_DNA"/>
</dbReference>
<dbReference type="InterPro" id="IPR011042">
    <property type="entry name" value="6-blade_b-propeller_TolB-like"/>
</dbReference>
<dbReference type="InterPro" id="IPR011041">
    <property type="entry name" value="Quinoprot_gluc/sorb_DH_b-prop"/>
</dbReference>
<organism evidence="2 3">
    <name type="scientific">Candidatus Uhrbacteria bacterium RIFCSPLOWO2_01_FULL_47_24</name>
    <dbReference type="NCBI Taxonomy" id="1802401"/>
    <lineage>
        <taxon>Bacteria</taxon>
        <taxon>Candidatus Uhriibacteriota</taxon>
    </lineage>
</organism>
<dbReference type="InterPro" id="IPR054539">
    <property type="entry name" value="Beta-prop_PDH"/>
</dbReference>
<dbReference type="STRING" id="1802401.A3B21_03435"/>
<dbReference type="SUPFAM" id="SSF50952">
    <property type="entry name" value="Soluble quinoprotein glucose dehydrogenase"/>
    <property type="match status" value="1"/>
</dbReference>
<dbReference type="Proteomes" id="UP000176897">
    <property type="component" value="Unassembled WGS sequence"/>
</dbReference>
<evidence type="ECO:0000313" key="3">
    <source>
        <dbReference type="Proteomes" id="UP000176897"/>
    </source>
</evidence>
<evidence type="ECO:0000259" key="1">
    <source>
        <dbReference type="Pfam" id="PF22807"/>
    </source>
</evidence>
<dbReference type="Gene3D" id="2.120.10.30">
    <property type="entry name" value="TolB, C-terminal domain"/>
    <property type="match status" value="1"/>
</dbReference>
<accession>A0A1F7UT53</accession>
<dbReference type="PANTHER" id="PTHR19328:SF53">
    <property type="entry name" value="MEMBRANE PROTEIN"/>
    <property type="match status" value="1"/>
</dbReference>
<name>A0A1F7UT53_9BACT</name>
<sequence>MKRITVISIGIFAVIGIIWGARFYFKNLRGAWPAVLPPSPGLQPSSPSGRGGGEGELPLKLPDGFSIEIFAKDLPGARVMAMGSGGMYVSQTSEGKIAHIGFDVDGNATRPVLAFSSLQKPHGIVVDPADKYHYYIAEEHRIFEFYDAPPGITGPEFNKIVDLPSGGGHFTRTLGFGPDGRLYVSIGSSCNVCNEKDKRRAKIFSMNPDGSDFKGVARGLRNAVFFTWNPVDGSMWATEMGRDLLGDDLPPDEINIIPPPSSRVQRLPPDTVFDYGWPICYGKNVHDSNFDPAPEQARRGAGKNVCEDKEPSYIDLPAHSAPLGLAFIPAASGEPRPDGREEGWPEDYWYDLLVAYHGSWNRSEPTGYKVARVKLDAQGNYEGTEDFITGWLQPDGTALGRPVDILVQPGGMIYVSDDKAGVIYRVRRNVLE</sequence>
<comment type="caution">
    <text evidence="2">The sequence shown here is derived from an EMBL/GenBank/DDBJ whole genome shotgun (WGS) entry which is preliminary data.</text>
</comment>
<proteinExistence type="predicted"/>